<evidence type="ECO:0000313" key="7">
    <source>
        <dbReference type="EMBL" id="AOZ47586.1"/>
    </source>
</evidence>
<dbReference type="InterPro" id="IPR005650">
    <property type="entry name" value="BlaI_family"/>
</dbReference>
<reference evidence="6 8" key="2">
    <citation type="submission" date="2016-02" db="EMBL/GenBank/DDBJ databases">
        <title>Complete Genome Sequence of Propionibacterium acidipropionici ATCC 55737.</title>
        <authorList>
            <person name="Luna Flores C.H."/>
            <person name="Nielsen L.K."/>
            <person name="Marcellin E."/>
        </authorList>
    </citation>
    <scope>NUCLEOTIDE SEQUENCE [LARGE SCALE GENOMIC DNA]</scope>
    <source>
        <strain evidence="6 8">ATCC 55737</strain>
    </source>
</reference>
<evidence type="ECO:0000313" key="6">
    <source>
        <dbReference type="EMBL" id="AMS06123.1"/>
    </source>
</evidence>
<dbReference type="GO" id="GO:0003677">
    <property type="term" value="F:DNA binding"/>
    <property type="evidence" value="ECO:0007669"/>
    <property type="project" value="UniProtKB-KW"/>
</dbReference>
<name>A0A142KJ35_9ACTN</name>
<dbReference type="PIRSF" id="PIRSF019455">
    <property type="entry name" value="CopR_AtkY"/>
    <property type="match status" value="1"/>
</dbReference>
<keyword evidence="9" id="KW-1185">Reference proteome</keyword>
<feature type="compositionally biased region" description="Basic and acidic residues" evidence="5">
    <location>
        <begin position="127"/>
        <end position="142"/>
    </location>
</feature>
<keyword evidence="4" id="KW-0804">Transcription</keyword>
<dbReference type="InterPro" id="IPR036390">
    <property type="entry name" value="WH_DNA-bd_sf"/>
</dbReference>
<feature type="region of interest" description="Disordered" evidence="5">
    <location>
        <begin position="119"/>
        <end position="142"/>
    </location>
</feature>
<evidence type="ECO:0000313" key="8">
    <source>
        <dbReference type="Proteomes" id="UP000075221"/>
    </source>
</evidence>
<dbReference type="AlphaFoldDB" id="A0A142KJ35"/>
<evidence type="ECO:0000313" key="9">
    <source>
        <dbReference type="Proteomes" id="UP000178666"/>
    </source>
</evidence>
<dbReference type="SUPFAM" id="SSF46785">
    <property type="entry name" value="Winged helix' DNA-binding domain"/>
    <property type="match status" value="1"/>
</dbReference>
<dbReference type="GeneID" id="88083864"/>
<dbReference type="OrthoDB" id="9813987at2"/>
<dbReference type="EMBL" id="CP015970">
    <property type="protein sequence ID" value="AOZ47586.1"/>
    <property type="molecule type" value="Genomic_DNA"/>
</dbReference>
<dbReference type="InterPro" id="IPR036388">
    <property type="entry name" value="WH-like_DNA-bd_sf"/>
</dbReference>
<dbReference type="Proteomes" id="UP000178666">
    <property type="component" value="Chromosome"/>
</dbReference>
<dbReference type="Proteomes" id="UP000075221">
    <property type="component" value="Chromosome"/>
</dbReference>
<reference evidence="7 9" key="1">
    <citation type="journal article" date="2016" name="Plant Dis.">
        <title>Improved production of propionic acid using genome shuffling.</title>
        <authorList>
            <person name="Luna-Flores C.H."/>
            <person name="Palfreyman R.W."/>
            <person name="Kromer J.O."/>
            <person name="Nielsen L.K."/>
            <person name="Marcellin E."/>
        </authorList>
    </citation>
    <scope>NUCLEOTIDE SEQUENCE [LARGE SCALE GENOMIC DNA]</scope>
    <source>
        <strain evidence="7 9">F3E8</strain>
    </source>
</reference>
<organism evidence="6 8">
    <name type="scientific">Acidipropionibacterium acidipropionici</name>
    <dbReference type="NCBI Taxonomy" id="1748"/>
    <lineage>
        <taxon>Bacteria</taxon>
        <taxon>Bacillati</taxon>
        <taxon>Actinomycetota</taxon>
        <taxon>Actinomycetes</taxon>
        <taxon>Propionibacteriales</taxon>
        <taxon>Propionibacteriaceae</taxon>
        <taxon>Acidipropionibacterium</taxon>
    </lineage>
</organism>
<evidence type="ECO:0000256" key="2">
    <source>
        <dbReference type="ARBA" id="ARBA00023015"/>
    </source>
</evidence>
<evidence type="ECO:0000256" key="1">
    <source>
        <dbReference type="ARBA" id="ARBA00011046"/>
    </source>
</evidence>
<dbReference type="OMA" id="ESRAWIY"/>
<evidence type="ECO:0000256" key="3">
    <source>
        <dbReference type="ARBA" id="ARBA00023125"/>
    </source>
</evidence>
<gene>
    <name evidence="7" type="ORF">A8L58_13890</name>
    <name evidence="6" type="ORF">AXH35_12440</name>
</gene>
<proteinExistence type="inferred from homology"/>
<sequence length="142" mass="15530">MAVLGDLEHRIMEVLWSREDPMSVRDVHEVLLADGKIAYTTVMTVLDRLAKKHVVARHQESRAWIYRPARSKADFMAGELGQVLDEAGADRCEVLAALVPTLDPTELGALAAALDRAASVLGGPPSRDNEEPGRSEMERAAE</sequence>
<protein>
    <submittedName>
        <fullName evidence="6">Uncharacterized protein</fullName>
    </submittedName>
</protein>
<accession>A0A142KJ35</accession>
<dbReference type="GO" id="GO:0045892">
    <property type="term" value="P:negative regulation of DNA-templated transcription"/>
    <property type="evidence" value="ECO:0007669"/>
    <property type="project" value="InterPro"/>
</dbReference>
<dbReference type="Pfam" id="PF03965">
    <property type="entry name" value="Penicillinase_R"/>
    <property type="match status" value="1"/>
</dbReference>
<dbReference type="EMBL" id="CP014352">
    <property type="protein sequence ID" value="AMS06123.1"/>
    <property type="molecule type" value="Genomic_DNA"/>
</dbReference>
<dbReference type="KEGG" id="aaci:ASQ49_02175"/>
<keyword evidence="2" id="KW-0805">Transcription regulation</keyword>
<dbReference type="Gene3D" id="1.10.10.10">
    <property type="entry name" value="Winged helix-like DNA-binding domain superfamily/Winged helix DNA-binding domain"/>
    <property type="match status" value="1"/>
</dbReference>
<evidence type="ECO:0000256" key="4">
    <source>
        <dbReference type="ARBA" id="ARBA00023163"/>
    </source>
</evidence>
<dbReference type="RefSeq" id="WP_015069286.1">
    <property type="nucleotide sequence ID" value="NZ_CP013126.1"/>
</dbReference>
<comment type="similarity">
    <text evidence="1">Belongs to the BlaI transcriptional regulatory family.</text>
</comment>
<keyword evidence="3" id="KW-0238">DNA-binding</keyword>
<evidence type="ECO:0000256" key="5">
    <source>
        <dbReference type="SAM" id="MobiDB-lite"/>
    </source>
</evidence>